<dbReference type="InterPro" id="IPR018873">
    <property type="entry name" value="KilA-N_DNA-bd_domain"/>
</dbReference>
<evidence type="ECO:0008006" key="5">
    <source>
        <dbReference type="Google" id="ProtNLM"/>
    </source>
</evidence>
<gene>
    <name evidence="3" type="ORF">C7R92_18405</name>
</gene>
<dbReference type="Proteomes" id="UP000241645">
    <property type="component" value="Unassembled WGS sequence"/>
</dbReference>
<dbReference type="Pfam" id="PF10552">
    <property type="entry name" value="ORF6C"/>
    <property type="match status" value="1"/>
</dbReference>
<protein>
    <recommendedName>
        <fullName evidence="5">Antirepressor</fullName>
    </recommendedName>
</protein>
<keyword evidence="4" id="KW-1185">Reference proteome</keyword>
<dbReference type="RefSeq" id="WP_106835251.1">
    <property type="nucleotide sequence ID" value="NZ_JARMEW010000033.1"/>
</dbReference>
<feature type="domain" description="ORF6C" evidence="2">
    <location>
        <begin position="123"/>
        <end position="231"/>
    </location>
</feature>
<dbReference type="InterPro" id="IPR018878">
    <property type="entry name" value="ORF6C_dom"/>
</dbReference>
<evidence type="ECO:0000259" key="1">
    <source>
        <dbReference type="Pfam" id="PF10543"/>
    </source>
</evidence>
<reference evidence="3 4" key="1">
    <citation type="submission" date="2018-03" db="EMBL/GenBank/DDBJ databases">
        <title>Brevisbacillus phylogenomics.</title>
        <authorList>
            <person name="Dunlap C."/>
        </authorList>
    </citation>
    <scope>NUCLEOTIDE SEQUENCE [LARGE SCALE GENOMIC DNA]</scope>
    <source>
        <strain evidence="3 4">NRRL B-41110</strain>
    </source>
</reference>
<sequence>MSNLQVFDYEGQRVLTKAQLAESYGTDNDNINDNFQNNVTRYKEGKHFFALKGDELKQFKASQKVSGNLKYAPVIYLWTEKGAWLHAKSLNTDEAWEAYEMLVDDYYRVIEKPSAYASLSPEVKAIFFLDQKQQEIESRVERLEESKTIDYGQQLLLQNAARQQAVQVLGGKDGQAYQDSSLRGKVFSSIWRDFKGYFNVDSYRNTRVLDLERAMEYIIDWRPQGKLLREIEDANSQLAFS</sequence>
<feature type="domain" description="KilA-N DNA-binding" evidence="1">
    <location>
        <begin position="5"/>
        <end position="89"/>
    </location>
</feature>
<dbReference type="Pfam" id="PF10543">
    <property type="entry name" value="ORF6N"/>
    <property type="match status" value="1"/>
</dbReference>
<proteinExistence type="predicted"/>
<name>A0ABX5FN40_9BACL</name>
<organism evidence="3 4">
    <name type="scientific">Brevibacillus porteri</name>
    <dbReference type="NCBI Taxonomy" id="2126350"/>
    <lineage>
        <taxon>Bacteria</taxon>
        <taxon>Bacillati</taxon>
        <taxon>Bacillota</taxon>
        <taxon>Bacilli</taxon>
        <taxon>Bacillales</taxon>
        <taxon>Paenibacillaceae</taxon>
        <taxon>Brevibacillus</taxon>
    </lineage>
</organism>
<evidence type="ECO:0000313" key="3">
    <source>
        <dbReference type="EMBL" id="PSK08043.1"/>
    </source>
</evidence>
<evidence type="ECO:0000259" key="2">
    <source>
        <dbReference type="Pfam" id="PF10552"/>
    </source>
</evidence>
<accession>A0ABX5FN40</accession>
<dbReference type="EMBL" id="PXZO01000037">
    <property type="protein sequence ID" value="PSK08043.1"/>
    <property type="molecule type" value="Genomic_DNA"/>
</dbReference>
<comment type="caution">
    <text evidence="3">The sequence shown here is derived from an EMBL/GenBank/DDBJ whole genome shotgun (WGS) entry which is preliminary data.</text>
</comment>
<dbReference type="GeneID" id="95752069"/>
<evidence type="ECO:0000313" key="4">
    <source>
        <dbReference type="Proteomes" id="UP000241645"/>
    </source>
</evidence>